<accession>A0A645FF51</accession>
<dbReference type="InterPro" id="IPR007359">
    <property type="entry name" value="SigmaE_reg_RseC_MucC"/>
</dbReference>
<keyword evidence="1" id="KW-0472">Membrane</keyword>
<protein>
    <recommendedName>
        <fullName evidence="3">Protein RseC</fullName>
    </recommendedName>
</protein>
<dbReference type="EMBL" id="VSSQ01058404">
    <property type="protein sequence ID" value="MPN12112.1"/>
    <property type="molecule type" value="Genomic_DNA"/>
</dbReference>
<keyword evidence="1" id="KW-1133">Transmembrane helix</keyword>
<dbReference type="PIRSF" id="PIRSF004923">
    <property type="entry name" value="RseC"/>
    <property type="match status" value="1"/>
</dbReference>
<dbReference type="Pfam" id="PF04246">
    <property type="entry name" value="RseC_MucC"/>
    <property type="match status" value="1"/>
</dbReference>
<evidence type="ECO:0000313" key="2">
    <source>
        <dbReference type="EMBL" id="MPN12112.1"/>
    </source>
</evidence>
<feature type="transmembrane region" description="Helical" evidence="1">
    <location>
        <begin position="73"/>
        <end position="90"/>
    </location>
</feature>
<feature type="transmembrane region" description="Helical" evidence="1">
    <location>
        <begin position="96"/>
        <end position="116"/>
    </location>
</feature>
<name>A0A645FF51_9ZZZZ</name>
<gene>
    <name evidence="2" type="ORF">SDC9_159424</name>
</gene>
<evidence type="ECO:0000256" key="1">
    <source>
        <dbReference type="SAM" id="Phobius"/>
    </source>
</evidence>
<dbReference type="PANTHER" id="PTHR35867:SF1">
    <property type="entry name" value="PROTEIN RSEC"/>
    <property type="match status" value="1"/>
</dbReference>
<proteinExistence type="predicted"/>
<organism evidence="2">
    <name type="scientific">bioreactor metagenome</name>
    <dbReference type="NCBI Taxonomy" id="1076179"/>
    <lineage>
        <taxon>unclassified sequences</taxon>
        <taxon>metagenomes</taxon>
        <taxon>ecological metagenomes</taxon>
    </lineage>
</organism>
<dbReference type="InterPro" id="IPR026268">
    <property type="entry name" value="RseC"/>
</dbReference>
<reference evidence="2" key="1">
    <citation type="submission" date="2019-08" db="EMBL/GenBank/DDBJ databases">
        <authorList>
            <person name="Kucharzyk K."/>
            <person name="Murdoch R.W."/>
            <person name="Higgins S."/>
            <person name="Loffler F."/>
        </authorList>
    </citation>
    <scope>NUCLEOTIDE SEQUENCE</scope>
</reference>
<sequence length="140" mass="15015">MENVNGHVGLVVGLNGNMAQIHFLRGKQCANCGACLTAGDNEMEIALPNSLGVKIGDRVVVDLSPKRVVQASLLAYAVPLAFLIAGVFLGGLVSDWFGLVLGVVACGLAYGILRLVDRRNQKRHSFQPRMERILEDGEEA</sequence>
<dbReference type="AlphaFoldDB" id="A0A645FF51"/>
<evidence type="ECO:0008006" key="3">
    <source>
        <dbReference type="Google" id="ProtNLM"/>
    </source>
</evidence>
<dbReference type="PANTHER" id="PTHR35867">
    <property type="entry name" value="PROTEIN RSEC"/>
    <property type="match status" value="1"/>
</dbReference>
<keyword evidence="1" id="KW-0812">Transmembrane</keyword>
<comment type="caution">
    <text evidence="2">The sequence shown here is derived from an EMBL/GenBank/DDBJ whole genome shotgun (WGS) entry which is preliminary data.</text>
</comment>